<evidence type="ECO:0000313" key="1">
    <source>
        <dbReference type="EMBL" id="GBP80858.1"/>
    </source>
</evidence>
<keyword evidence="1" id="KW-0548">Nucleotidyltransferase</keyword>
<dbReference type="OrthoDB" id="9802488at2759"/>
<reference evidence="1 2" key="1">
    <citation type="journal article" date="2019" name="Commun. Biol.">
        <title>The bagworm genome reveals a unique fibroin gene that provides high tensile strength.</title>
        <authorList>
            <person name="Kono N."/>
            <person name="Nakamura H."/>
            <person name="Ohtoshi R."/>
            <person name="Tomita M."/>
            <person name="Numata K."/>
            <person name="Arakawa K."/>
        </authorList>
    </citation>
    <scope>NUCLEOTIDE SEQUENCE [LARGE SCALE GENOMIC DNA]</scope>
</reference>
<comment type="caution">
    <text evidence="1">The sequence shown here is derived from an EMBL/GenBank/DDBJ whole genome shotgun (WGS) entry which is preliminary data.</text>
</comment>
<evidence type="ECO:0000313" key="2">
    <source>
        <dbReference type="Proteomes" id="UP000299102"/>
    </source>
</evidence>
<name>A0A4C1YXP1_EUMVA</name>
<dbReference type="AlphaFoldDB" id="A0A4C1YXP1"/>
<dbReference type="Proteomes" id="UP000299102">
    <property type="component" value="Unassembled WGS sequence"/>
</dbReference>
<proteinExistence type="predicted"/>
<dbReference type="EMBL" id="BGZK01001485">
    <property type="protein sequence ID" value="GBP80858.1"/>
    <property type="molecule type" value="Genomic_DNA"/>
</dbReference>
<keyword evidence="1" id="KW-0808">Transferase</keyword>
<keyword evidence="2" id="KW-1185">Reference proteome</keyword>
<sequence>MRSTINLIINEQFGFHPKHSCPQQALRLVKYTTESFKTKKKTVAVFYDVAKAFDKVWHAEREFLKAPRSLPFCTQRHTTTYQQKGVQLEPTEFVAWTERNICSPTDADSLGSKPRESRNLHFRDYIMRVKKTANFYQARLNGMLLRIVIFCAEMTPLKAVTRQSSHAPSTPSCVVRPRQVNLSRVPANSIAVPVMFSSGGLFYTLLDGCTTSPREFPKYCTDLQEVAERPIPPKKTP</sequence>
<accession>A0A4C1YXP1</accession>
<dbReference type="GO" id="GO:0003964">
    <property type="term" value="F:RNA-directed DNA polymerase activity"/>
    <property type="evidence" value="ECO:0007669"/>
    <property type="project" value="UniProtKB-KW"/>
</dbReference>
<keyword evidence="1" id="KW-0695">RNA-directed DNA polymerase</keyword>
<organism evidence="1 2">
    <name type="scientific">Eumeta variegata</name>
    <name type="common">Bagworm moth</name>
    <name type="synonym">Eumeta japonica</name>
    <dbReference type="NCBI Taxonomy" id="151549"/>
    <lineage>
        <taxon>Eukaryota</taxon>
        <taxon>Metazoa</taxon>
        <taxon>Ecdysozoa</taxon>
        <taxon>Arthropoda</taxon>
        <taxon>Hexapoda</taxon>
        <taxon>Insecta</taxon>
        <taxon>Pterygota</taxon>
        <taxon>Neoptera</taxon>
        <taxon>Endopterygota</taxon>
        <taxon>Lepidoptera</taxon>
        <taxon>Glossata</taxon>
        <taxon>Ditrysia</taxon>
        <taxon>Tineoidea</taxon>
        <taxon>Psychidae</taxon>
        <taxon>Oiketicinae</taxon>
        <taxon>Eumeta</taxon>
    </lineage>
</organism>
<gene>
    <name evidence="1" type="primary">pol</name>
    <name evidence="1" type="ORF">EVAR_62388_1</name>
</gene>
<protein>
    <submittedName>
        <fullName evidence="1">RNA-directed DNA polymerase from mobile element jockey</fullName>
    </submittedName>
</protein>